<dbReference type="Pfam" id="PF01738">
    <property type="entry name" value="DLH"/>
    <property type="match status" value="1"/>
</dbReference>
<organism evidence="2 3">
    <name type="scientific">Streptomyces niveiscabiei</name>
    <dbReference type="NCBI Taxonomy" id="164115"/>
    <lineage>
        <taxon>Bacteria</taxon>
        <taxon>Bacillati</taxon>
        <taxon>Actinomycetota</taxon>
        <taxon>Actinomycetes</taxon>
        <taxon>Kitasatosporales</taxon>
        <taxon>Streptomycetaceae</taxon>
        <taxon>Streptomyces</taxon>
    </lineage>
</organism>
<dbReference type="InterPro" id="IPR002925">
    <property type="entry name" value="Dienelactn_hydro"/>
</dbReference>
<dbReference type="EMBL" id="JBJVNI010000003">
    <property type="protein sequence ID" value="MFM9608109.1"/>
    <property type="molecule type" value="Genomic_DNA"/>
</dbReference>
<dbReference type="RefSeq" id="WP_409120556.1">
    <property type="nucleotide sequence ID" value="NZ_JBJVNI010000003.1"/>
</dbReference>
<dbReference type="SUPFAM" id="SSF53474">
    <property type="entry name" value="alpha/beta-Hydrolases"/>
    <property type="match status" value="1"/>
</dbReference>
<evidence type="ECO:0000259" key="1">
    <source>
        <dbReference type="Pfam" id="PF01738"/>
    </source>
</evidence>
<reference evidence="2 3" key="1">
    <citation type="submission" date="2024-12" db="EMBL/GenBank/DDBJ databases">
        <title>Forecasting of Potato common scab and diversities of Pathogenic streptomyces spp. in china.</title>
        <authorList>
            <person name="Handique U."/>
            <person name="Wu J."/>
        </authorList>
    </citation>
    <scope>NUCLEOTIDE SEQUENCE [LARGE SCALE GENOMIC DNA]</scope>
    <source>
        <strain evidence="2 3">ZRIMU1530</strain>
    </source>
</reference>
<dbReference type="Proteomes" id="UP001631957">
    <property type="component" value="Unassembled WGS sequence"/>
</dbReference>
<keyword evidence="2" id="KW-0378">Hydrolase</keyword>
<dbReference type="PANTHER" id="PTHR46623">
    <property type="entry name" value="CARBOXYMETHYLENEBUTENOLIDASE-RELATED"/>
    <property type="match status" value="1"/>
</dbReference>
<dbReference type="GO" id="GO:0016787">
    <property type="term" value="F:hydrolase activity"/>
    <property type="evidence" value="ECO:0007669"/>
    <property type="project" value="UniProtKB-KW"/>
</dbReference>
<evidence type="ECO:0000313" key="2">
    <source>
        <dbReference type="EMBL" id="MFM9608109.1"/>
    </source>
</evidence>
<proteinExistence type="predicted"/>
<dbReference type="InterPro" id="IPR051049">
    <property type="entry name" value="Dienelactone_hydrolase-like"/>
</dbReference>
<dbReference type="PANTHER" id="PTHR46623:SF10">
    <property type="entry name" value="CARBOXYMETHYLENEBUTENOLIDASE HOMOLOG"/>
    <property type="match status" value="1"/>
</dbReference>
<comment type="caution">
    <text evidence="2">The sequence shown here is derived from an EMBL/GenBank/DDBJ whole genome shotgun (WGS) entry which is preliminary data.</text>
</comment>
<name>A0ABW9HJ76_9ACTN</name>
<keyword evidence="3" id="KW-1185">Reference proteome</keyword>
<protein>
    <submittedName>
        <fullName evidence="2">Dienelactone hydrolase family protein</fullName>
        <ecNumber evidence="2">3.1.-.-</ecNumber>
    </submittedName>
</protein>
<dbReference type="Gene3D" id="3.40.50.1820">
    <property type="entry name" value="alpha/beta hydrolase"/>
    <property type="match status" value="1"/>
</dbReference>
<evidence type="ECO:0000313" key="3">
    <source>
        <dbReference type="Proteomes" id="UP001631957"/>
    </source>
</evidence>
<dbReference type="InterPro" id="IPR029058">
    <property type="entry name" value="AB_hydrolase_fold"/>
</dbReference>
<gene>
    <name evidence="2" type="ORF">ACKI18_05230</name>
</gene>
<sequence length="255" mass="27468">MTSVHATHGTSVDITTEDGVADAYFVHPAEDGPHPAVLFYQDAFGLRPHLKGMADRLAGEGYAVLVPNVFYRHGRTPVFDLPEFIDPQARPEIFEKIWPVMQSLTPALAMQDADAYLTWLAGNPAVVDRPVGLTGYCMGARLALLTAGTHPERVAAAGGFHGGGLVTDGPDSPHLLAGNITAEVYFGHADQDSSMPPEAVRTLEDALTEAGVRHRTEVYEGAFHGYTQADMASYDQAGDERHWAALLDLLGRTFA</sequence>
<feature type="domain" description="Dienelactone hydrolase" evidence="1">
    <location>
        <begin position="22"/>
        <end position="252"/>
    </location>
</feature>
<accession>A0ABW9HJ76</accession>
<dbReference type="EC" id="3.1.-.-" evidence="2"/>